<sequence length="62" mass="7059">MAAALWIRPALYVRGKTAVQPTAAGLIGSGKKTTGSLYWFTRHRHDYVHRTLIAPCRRRRHS</sequence>
<organism evidence="1 2">
    <name type="scientific">Pseudomonas lutea</name>
    <dbReference type="NCBI Taxonomy" id="243924"/>
    <lineage>
        <taxon>Bacteria</taxon>
        <taxon>Pseudomonadati</taxon>
        <taxon>Pseudomonadota</taxon>
        <taxon>Gammaproteobacteria</taxon>
        <taxon>Pseudomonadales</taxon>
        <taxon>Pseudomonadaceae</taxon>
        <taxon>Pseudomonas</taxon>
    </lineage>
</organism>
<dbReference type="Proteomes" id="UP000029719">
    <property type="component" value="Unassembled WGS sequence"/>
</dbReference>
<accession>A0A9X0JK35</accession>
<evidence type="ECO:0000313" key="2">
    <source>
        <dbReference type="Proteomes" id="UP000029719"/>
    </source>
</evidence>
<evidence type="ECO:0000313" key="1">
    <source>
        <dbReference type="EMBL" id="KGF65522.1"/>
    </source>
</evidence>
<comment type="caution">
    <text evidence="1">The sequence shown here is derived from an EMBL/GenBank/DDBJ whole genome shotgun (WGS) entry which is preliminary data.</text>
</comment>
<dbReference type="AlphaFoldDB" id="A0A9X0JK35"/>
<dbReference type="EMBL" id="JRMB01000001">
    <property type="protein sequence ID" value="KGF65522.1"/>
    <property type="molecule type" value="Genomic_DNA"/>
</dbReference>
<dbReference type="RefSeq" id="WP_037010725.1">
    <property type="nucleotide sequence ID" value="NZ_JRMB01000001.1"/>
</dbReference>
<gene>
    <name evidence="1" type="ORF">LT42_06160</name>
</gene>
<name>A0A9X0JK35_9PSED</name>
<reference evidence="1 2" key="1">
    <citation type="submission" date="2014-09" db="EMBL/GenBank/DDBJ databases">
        <title>Genome sequence of Pseudomonas lutea strain DSM 17257T.</title>
        <authorList>
            <person name="Kwak Y."/>
            <person name="Shin J.-H."/>
        </authorList>
    </citation>
    <scope>NUCLEOTIDE SEQUENCE [LARGE SCALE GENOMIC DNA]</scope>
    <source>
        <strain evidence="1 2">DSM 17257</strain>
    </source>
</reference>
<protein>
    <submittedName>
        <fullName evidence="1">Uncharacterized protein</fullName>
    </submittedName>
</protein>
<proteinExistence type="predicted"/>